<reference evidence="2 3" key="1">
    <citation type="submission" date="2020-04" db="EMBL/GenBank/DDBJ databases">
        <title>Chromosome-level genome assembly of a cyprinid fish Onychostoma macrolepis by integration of Nanopore Sequencing, Bionano and Hi-C technology.</title>
        <authorList>
            <person name="Wang D."/>
        </authorList>
    </citation>
    <scope>NUCLEOTIDE SEQUENCE [LARGE SCALE GENOMIC DNA]</scope>
    <source>
        <strain evidence="2">SWU-2019</strain>
        <tissue evidence="2">Muscle</tissue>
    </source>
</reference>
<feature type="compositionally biased region" description="Acidic residues" evidence="1">
    <location>
        <begin position="619"/>
        <end position="638"/>
    </location>
</feature>
<feature type="compositionally biased region" description="Polar residues" evidence="1">
    <location>
        <begin position="602"/>
        <end position="611"/>
    </location>
</feature>
<feature type="compositionally biased region" description="Polar residues" evidence="1">
    <location>
        <begin position="566"/>
        <end position="582"/>
    </location>
</feature>
<evidence type="ECO:0000256" key="1">
    <source>
        <dbReference type="SAM" id="MobiDB-lite"/>
    </source>
</evidence>
<name>A0A7J6D2P6_9TELE</name>
<comment type="caution">
    <text evidence="2">The sequence shown here is derived from an EMBL/GenBank/DDBJ whole genome shotgun (WGS) entry which is preliminary data.</text>
</comment>
<dbReference type="Gene3D" id="2.40.50.140">
    <property type="entry name" value="Nucleic acid-binding proteins"/>
    <property type="match status" value="2"/>
</dbReference>
<dbReference type="PANTHER" id="PTHR14944">
    <property type="entry name" value="RPA-RELATED PROTEIN RADX"/>
    <property type="match status" value="1"/>
</dbReference>
<sequence length="850" mass="95491">MAGPADRSDSGSGSALQAVFEQLRSAHTLSLTLTRPLCLAVIALDRYLSAQHPAAESYSYDLTVTDGRWRTKCQLADSLSRWVRTGSLRCGVGVLVSQLSMVHDETRLSHSYIRIDSIHSVVELPERFRSVKDVGSIPEWCQDHVTRSDGPLQLSRKYYLPLWINDDPCGSVWVPYSPPPDVVIDVSRITLLADLEAFFHSSRRPLPLLVRILHRSRIRYYGKPGQNIDFPFQVYCEVADQSGVMSMVVWNDLCPEWFNRLTVGSVLYLQQYSLKHSYQNRSRPHIRTLSLMTFHSIEISLNPRSPASVVTVIPPKSVQPQWDLPDVPYIFATRSEVDSMNNNQACDIIGLVTYVGRVERIRSKEKTGPEKFWAYRWVHAVDGTTDSPFILEIFSSSQPEIFNNICPMTYLVCTQMRVCKAGCSVYLTSSTETQLFITGCHKKQPYVNEPKVKAFIQWTKTLKDSVMLRRTSVGGHYCYPPAPPTFTPTTNSNMTNEPITAVADLKGELESLQYREHRRVAVQGYVAAVQYHTWPPHSEQQQEGVSVRGVSDAGAAASRSTVDEMTLTQREVDSTSPDSDITVSPKRRRVQTGSGGVHRQYFTRSKMQSNRQVGLSSHEEEEEERQDEGELESEESGVEDEHASVRQPAVGKEIDQTFRVPDVQQAASHPAALWESRVWPLVKQQVTDHFCWGRLDQESIPEKFHFDDREVLLHHLNLSPARWTPDLTSQTHTPVACTGYFTLTILGLNQRAAVDVQFVPVVSPDDPRATGVPHTQHDNSLLSCISTGQLCVQPDGSCPAPGSLMCSAPQLESERVVCIVDLCLLGERRVEMICSKLYRTADICQPDGTQ</sequence>
<keyword evidence="3" id="KW-1185">Reference proteome</keyword>
<organism evidence="2 3">
    <name type="scientific">Onychostoma macrolepis</name>
    <dbReference type="NCBI Taxonomy" id="369639"/>
    <lineage>
        <taxon>Eukaryota</taxon>
        <taxon>Metazoa</taxon>
        <taxon>Chordata</taxon>
        <taxon>Craniata</taxon>
        <taxon>Vertebrata</taxon>
        <taxon>Euteleostomi</taxon>
        <taxon>Actinopterygii</taxon>
        <taxon>Neopterygii</taxon>
        <taxon>Teleostei</taxon>
        <taxon>Ostariophysi</taxon>
        <taxon>Cypriniformes</taxon>
        <taxon>Cyprinidae</taxon>
        <taxon>Acrossocheilinae</taxon>
        <taxon>Onychostoma</taxon>
    </lineage>
</organism>
<dbReference type="GO" id="GO:0003697">
    <property type="term" value="F:single-stranded DNA binding"/>
    <property type="evidence" value="ECO:0007669"/>
    <property type="project" value="InterPro"/>
</dbReference>
<gene>
    <name evidence="2" type="ORF">G5714_006035</name>
</gene>
<evidence type="ECO:0008006" key="4">
    <source>
        <dbReference type="Google" id="ProtNLM"/>
    </source>
</evidence>
<proteinExistence type="predicted"/>
<feature type="region of interest" description="Disordered" evidence="1">
    <location>
        <begin position="536"/>
        <end position="653"/>
    </location>
</feature>
<dbReference type="InterPro" id="IPR040893">
    <property type="entry name" value="RADX"/>
</dbReference>
<dbReference type="Proteomes" id="UP000579812">
    <property type="component" value="Unassembled WGS sequence"/>
</dbReference>
<evidence type="ECO:0000313" key="2">
    <source>
        <dbReference type="EMBL" id="KAF4113490.1"/>
    </source>
</evidence>
<dbReference type="OrthoDB" id="123282at2759"/>
<dbReference type="AlphaFoldDB" id="A0A7J6D2P6"/>
<dbReference type="InterPro" id="IPR012340">
    <property type="entry name" value="NA-bd_OB-fold"/>
</dbReference>
<dbReference type="PANTHER" id="PTHR14944:SF4">
    <property type="entry name" value="RPA1 RELATED SINGLE STRANDED DNA BINDING PROTEIN, X-LINKED"/>
    <property type="match status" value="1"/>
</dbReference>
<dbReference type="EMBL" id="JAAMOB010000005">
    <property type="protein sequence ID" value="KAF4113490.1"/>
    <property type="molecule type" value="Genomic_DNA"/>
</dbReference>
<evidence type="ECO:0000313" key="3">
    <source>
        <dbReference type="Proteomes" id="UP000579812"/>
    </source>
</evidence>
<dbReference type="Pfam" id="PF17659">
    <property type="entry name" value="RADX"/>
    <property type="match status" value="1"/>
</dbReference>
<accession>A0A7J6D2P6</accession>
<protein>
    <recommendedName>
        <fullName evidence="4">RPA1 related single stranded DNA binding protein</fullName>
    </recommendedName>
</protein>